<proteinExistence type="predicted"/>
<evidence type="ECO:0000313" key="1">
    <source>
        <dbReference type="EMBL" id="RUS73018.1"/>
    </source>
</evidence>
<keyword evidence="2" id="KW-1185">Reference proteome</keyword>
<protein>
    <submittedName>
        <fullName evidence="1">Uncharacterized protein</fullName>
    </submittedName>
</protein>
<reference evidence="1 2" key="1">
    <citation type="submission" date="2019-01" db="EMBL/GenBank/DDBJ databases">
        <title>A draft genome assembly of the solar-powered sea slug Elysia chlorotica.</title>
        <authorList>
            <person name="Cai H."/>
            <person name="Li Q."/>
            <person name="Fang X."/>
            <person name="Li J."/>
            <person name="Curtis N.E."/>
            <person name="Altenburger A."/>
            <person name="Shibata T."/>
            <person name="Feng M."/>
            <person name="Maeda T."/>
            <person name="Schwartz J.A."/>
            <person name="Shigenobu S."/>
            <person name="Lundholm N."/>
            <person name="Nishiyama T."/>
            <person name="Yang H."/>
            <person name="Hasebe M."/>
            <person name="Li S."/>
            <person name="Pierce S.K."/>
            <person name="Wang J."/>
        </authorList>
    </citation>
    <scope>NUCLEOTIDE SEQUENCE [LARGE SCALE GENOMIC DNA]</scope>
    <source>
        <strain evidence="1">EC2010</strain>
        <tissue evidence="1">Whole organism of an adult</tissue>
    </source>
</reference>
<comment type="caution">
    <text evidence="1">The sequence shown here is derived from an EMBL/GenBank/DDBJ whole genome shotgun (WGS) entry which is preliminary data.</text>
</comment>
<sequence>MTNGQHVKTLWMSNNTVKKDESETPTHVLFLRYEILRCNFFCNPINSSERKKAVFHNNIKTTLMRHNNFETQESKRVQLHTDKHTDTHTYARIFLLPMQI</sequence>
<accession>A0A433SV31</accession>
<organism evidence="1 2">
    <name type="scientific">Elysia chlorotica</name>
    <name type="common">Eastern emerald elysia</name>
    <name type="synonym">Sea slug</name>
    <dbReference type="NCBI Taxonomy" id="188477"/>
    <lineage>
        <taxon>Eukaryota</taxon>
        <taxon>Metazoa</taxon>
        <taxon>Spiralia</taxon>
        <taxon>Lophotrochozoa</taxon>
        <taxon>Mollusca</taxon>
        <taxon>Gastropoda</taxon>
        <taxon>Heterobranchia</taxon>
        <taxon>Euthyneura</taxon>
        <taxon>Panpulmonata</taxon>
        <taxon>Sacoglossa</taxon>
        <taxon>Placobranchoidea</taxon>
        <taxon>Plakobranchidae</taxon>
        <taxon>Elysia</taxon>
    </lineage>
</organism>
<name>A0A433SV31_ELYCH</name>
<dbReference type="Proteomes" id="UP000271974">
    <property type="component" value="Unassembled WGS sequence"/>
</dbReference>
<dbReference type="EMBL" id="RQTK01000985">
    <property type="protein sequence ID" value="RUS73018.1"/>
    <property type="molecule type" value="Genomic_DNA"/>
</dbReference>
<dbReference type="AlphaFoldDB" id="A0A433SV31"/>
<gene>
    <name evidence="1" type="ORF">EGW08_019224</name>
</gene>
<evidence type="ECO:0000313" key="2">
    <source>
        <dbReference type="Proteomes" id="UP000271974"/>
    </source>
</evidence>